<evidence type="ECO:0000313" key="2">
    <source>
        <dbReference type="EMBL" id="MBB6438286.1"/>
    </source>
</evidence>
<accession>A0A7X0LST5</accession>
<keyword evidence="3" id="KW-1185">Reference proteome</keyword>
<name>A0A7X0LST5_9ACTN</name>
<sequence>MTTEMTMPRRGAGPGGLRLRAAVAAALLLARLKPGRLRKVLTGLSAGARPATYDRTLETYERVVATSRKCAGWYGCLPRSIAIALVCRMSGSWPDWHAGVRNAPPFQPHAWVAAEGRTVGEQNVSDFRPLMKVAVGGR</sequence>
<dbReference type="Proteomes" id="UP000540423">
    <property type="component" value="Unassembled WGS sequence"/>
</dbReference>
<organism evidence="2 3">
    <name type="scientific">Streptomyces candidus</name>
    <dbReference type="NCBI Taxonomy" id="67283"/>
    <lineage>
        <taxon>Bacteria</taxon>
        <taxon>Bacillati</taxon>
        <taxon>Actinomycetota</taxon>
        <taxon>Actinomycetes</taxon>
        <taxon>Kitasatosporales</taxon>
        <taxon>Streptomycetaceae</taxon>
        <taxon>Streptomyces</taxon>
    </lineage>
</organism>
<reference evidence="2 3" key="1">
    <citation type="submission" date="2020-08" db="EMBL/GenBank/DDBJ databases">
        <title>Genomic Encyclopedia of Type Strains, Phase IV (KMG-IV): sequencing the most valuable type-strain genomes for metagenomic binning, comparative biology and taxonomic classification.</title>
        <authorList>
            <person name="Goeker M."/>
        </authorList>
    </citation>
    <scope>NUCLEOTIDE SEQUENCE [LARGE SCALE GENOMIC DNA]</scope>
    <source>
        <strain evidence="2 3">DSM 40141</strain>
    </source>
</reference>
<comment type="caution">
    <text evidence="2">The sequence shown here is derived from an EMBL/GenBank/DDBJ whole genome shotgun (WGS) entry which is preliminary data.</text>
</comment>
<protein>
    <recommendedName>
        <fullName evidence="1">Microcin J25-processing protein McjB C-terminal domain-containing protein</fullName>
    </recommendedName>
</protein>
<dbReference type="InterPro" id="IPR032708">
    <property type="entry name" value="McjB_C"/>
</dbReference>
<feature type="domain" description="Microcin J25-processing protein McjB C-terminal" evidence="1">
    <location>
        <begin position="21"/>
        <end position="131"/>
    </location>
</feature>
<dbReference type="RefSeq" id="WP_185034303.1">
    <property type="nucleotide sequence ID" value="NZ_BNBN01000011.1"/>
</dbReference>
<proteinExistence type="predicted"/>
<gene>
    <name evidence="2" type="ORF">HNQ79_004793</name>
</gene>
<evidence type="ECO:0000259" key="1">
    <source>
        <dbReference type="Pfam" id="PF13471"/>
    </source>
</evidence>
<dbReference type="InterPro" id="IPR053521">
    <property type="entry name" value="McjB-like"/>
</dbReference>
<dbReference type="AlphaFoldDB" id="A0A7X0LST5"/>
<evidence type="ECO:0000313" key="3">
    <source>
        <dbReference type="Proteomes" id="UP000540423"/>
    </source>
</evidence>
<dbReference type="EMBL" id="JACHEM010000013">
    <property type="protein sequence ID" value="MBB6438286.1"/>
    <property type="molecule type" value="Genomic_DNA"/>
</dbReference>
<dbReference type="Pfam" id="PF13471">
    <property type="entry name" value="Transglut_core3"/>
    <property type="match status" value="1"/>
</dbReference>
<dbReference type="NCBIfam" id="NF033537">
    <property type="entry name" value="lasso_biosyn_B2"/>
    <property type="match status" value="1"/>
</dbReference>